<dbReference type="Proteomes" id="UP000240708">
    <property type="component" value="Unassembled WGS sequence"/>
</dbReference>
<dbReference type="Pfam" id="PF08818">
    <property type="entry name" value="DUF1801"/>
    <property type="match status" value="1"/>
</dbReference>
<evidence type="ECO:0000313" key="2">
    <source>
        <dbReference type="EMBL" id="PSL03293.1"/>
    </source>
</evidence>
<comment type="caution">
    <text evidence="2">The sequence shown here is derived from an EMBL/GenBank/DDBJ whole genome shotgun (WGS) entry which is preliminary data.</text>
</comment>
<dbReference type="OrthoDB" id="115213at2"/>
<feature type="domain" description="YdhG-like" evidence="1">
    <location>
        <begin position="19"/>
        <end position="109"/>
    </location>
</feature>
<evidence type="ECO:0000259" key="1">
    <source>
        <dbReference type="Pfam" id="PF08818"/>
    </source>
</evidence>
<dbReference type="Gene3D" id="3.90.1150.200">
    <property type="match status" value="1"/>
</dbReference>
<evidence type="ECO:0000313" key="3">
    <source>
        <dbReference type="Proteomes" id="UP000240708"/>
    </source>
</evidence>
<proteinExistence type="predicted"/>
<reference evidence="2 3" key="1">
    <citation type="submission" date="2018-03" db="EMBL/GenBank/DDBJ databases">
        <title>Genomic Encyclopedia of Archaeal and Bacterial Type Strains, Phase II (KMG-II): from individual species to whole genera.</title>
        <authorList>
            <person name="Goeker M."/>
        </authorList>
    </citation>
    <scope>NUCLEOTIDE SEQUENCE [LARGE SCALE GENOMIC DNA]</scope>
    <source>
        <strain evidence="2 3">DSM 28057</strain>
    </source>
</reference>
<sequence>MVKPYNIDTYIQSFPEIAQEKLSEIREILKSVAPNATEELKWGKPVMIEKRILFSYSAYKNFISFMPTGPTLAHFKEELKDFKIGKDTVQFPYDQDLPKDLIQKIARQRYRDVMENDAKWMY</sequence>
<accession>A0A2P8E1E2</accession>
<dbReference type="EMBL" id="PYGF01000007">
    <property type="protein sequence ID" value="PSL03293.1"/>
    <property type="molecule type" value="Genomic_DNA"/>
</dbReference>
<keyword evidence="3" id="KW-1185">Reference proteome</keyword>
<dbReference type="RefSeq" id="WP_106567685.1">
    <property type="nucleotide sequence ID" value="NZ_JAUVYL010000016.1"/>
</dbReference>
<gene>
    <name evidence="2" type="ORF">CLV48_10711</name>
</gene>
<name>A0A2P8E1E2_9BACT</name>
<organism evidence="2 3">
    <name type="scientific">Cecembia rubra</name>
    <dbReference type="NCBI Taxonomy" id="1485585"/>
    <lineage>
        <taxon>Bacteria</taxon>
        <taxon>Pseudomonadati</taxon>
        <taxon>Bacteroidota</taxon>
        <taxon>Cytophagia</taxon>
        <taxon>Cytophagales</taxon>
        <taxon>Cyclobacteriaceae</taxon>
        <taxon>Cecembia</taxon>
    </lineage>
</organism>
<protein>
    <submittedName>
        <fullName evidence="2">Uncharacterized protein YdhG (YjbR/CyaY superfamily)</fullName>
    </submittedName>
</protein>
<dbReference type="AlphaFoldDB" id="A0A2P8E1E2"/>
<dbReference type="SUPFAM" id="SSF159888">
    <property type="entry name" value="YdhG-like"/>
    <property type="match status" value="1"/>
</dbReference>
<dbReference type="InterPro" id="IPR014922">
    <property type="entry name" value="YdhG-like"/>
</dbReference>